<evidence type="ECO:0000313" key="3">
    <source>
        <dbReference type="Proteomes" id="UP000076512"/>
    </source>
</evidence>
<evidence type="ECO:0000313" key="2">
    <source>
        <dbReference type="EMBL" id="KZM73870.1"/>
    </source>
</evidence>
<reference evidence="2 3" key="1">
    <citation type="submission" date="2016-04" db="EMBL/GenBank/DDBJ databases">
        <authorList>
            <person name="Evans L.H."/>
            <person name="Alamgir A."/>
            <person name="Owens N."/>
            <person name="Weber N.D."/>
            <person name="Virtaneva K."/>
            <person name="Barbian K."/>
            <person name="Babar A."/>
            <person name="Rosenke K."/>
        </authorList>
    </citation>
    <scope>NUCLEOTIDE SEQUENCE [LARGE SCALE GENOMIC DNA]</scope>
    <source>
        <strain evidence="2 3">IFM 0406</strain>
    </source>
</reference>
<dbReference type="InterPro" id="IPR012334">
    <property type="entry name" value="Pectin_lyas_fold"/>
</dbReference>
<feature type="signal peptide" evidence="1">
    <location>
        <begin position="1"/>
        <end position="48"/>
    </location>
</feature>
<gene>
    <name evidence="2" type="ORF">AWN90_35645</name>
</gene>
<comment type="caution">
    <text evidence="2">The sequence shown here is derived from an EMBL/GenBank/DDBJ whole genome shotgun (WGS) entry which is preliminary data.</text>
</comment>
<keyword evidence="1" id="KW-0732">Signal</keyword>
<dbReference type="InterPro" id="IPR011050">
    <property type="entry name" value="Pectin_lyase_fold/virulence"/>
</dbReference>
<dbReference type="Gene3D" id="2.160.20.10">
    <property type="entry name" value="Single-stranded right-handed beta-helix, Pectin lyase-like"/>
    <property type="match status" value="1"/>
</dbReference>
<keyword evidence="3" id="KW-1185">Reference proteome</keyword>
<dbReference type="AlphaFoldDB" id="A0A164N134"/>
<organism evidence="2 3">
    <name type="scientific">Nocardia terpenica</name>
    <dbReference type="NCBI Taxonomy" id="455432"/>
    <lineage>
        <taxon>Bacteria</taxon>
        <taxon>Bacillati</taxon>
        <taxon>Actinomycetota</taxon>
        <taxon>Actinomycetes</taxon>
        <taxon>Mycobacteriales</taxon>
        <taxon>Nocardiaceae</taxon>
        <taxon>Nocardia</taxon>
    </lineage>
</organism>
<evidence type="ECO:0000256" key="1">
    <source>
        <dbReference type="SAM" id="SignalP"/>
    </source>
</evidence>
<dbReference type="EMBL" id="LWGR01000007">
    <property type="protein sequence ID" value="KZM73870.1"/>
    <property type="molecule type" value="Genomic_DNA"/>
</dbReference>
<dbReference type="Proteomes" id="UP000076512">
    <property type="component" value="Unassembled WGS sequence"/>
</dbReference>
<evidence type="ECO:0008006" key="4">
    <source>
        <dbReference type="Google" id="ProtNLM"/>
    </source>
</evidence>
<name>A0A164N134_9NOCA</name>
<dbReference type="SUPFAM" id="SSF51126">
    <property type="entry name" value="Pectin lyase-like"/>
    <property type="match status" value="1"/>
</dbReference>
<dbReference type="STRING" id="455432.AWN90_35645"/>
<proteinExistence type="predicted"/>
<sequence>MAVRVVERSGYRILGPAFVGSTPMRRSLLCLIGSAMAVLAVNAGVAQADSGPGIFRVTTTDDGAAANPFDGQCRDRAGRCTLRAAVQAADVRPGSTIVVPAGRFVLSIPPNPWNINGPLVDPTTGDLDITADTSVIGAGQDRTIIDANHLDRALVTTAHVSISGLTVTGGNAAEHEIPLYDTGGGGIANSGRLRLDHVTVTGNAADYGGGIFNIPIADLTMTDGVVTGNASGEAGGVRCDNTCTFTRTAITGNHVINPRRWYRFGGFAGRGGGLDIRGVGAVVLIDSTVTGNSATDGGGGINIAPAYLDTLPRPVTDALAPGAGELIVRGSTIAANASDCGERNCAKAFAHIVSTGGNRADDASCDLTATGDEIHP</sequence>
<accession>A0A164N134</accession>
<protein>
    <recommendedName>
        <fullName evidence="4">CSLREA domain-containing protein</fullName>
    </recommendedName>
</protein>
<feature type="chain" id="PRO_5007851906" description="CSLREA domain-containing protein" evidence="1">
    <location>
        <begin position="49"/>
        <end position="376"/>
    </location>
</feature>